<keyword evidence="2" id="KW-1185">Reference proteome</keyword>
<dbReference type="EMBL" id="BMPN01000002">
    <property type="protein sequence ID" value="GGJ52694.1"/>
    <property type="molecule type" value="Genomic_DNA"/>
</dbReference>
<comment type="caution">
    <text evidence="1">The sequence shown here is derived from an EMBL/GenBank/DDBJ whole genome shotgun (WGS) entry which is preliminary data.</text>
</comment>
<name>A0ABQ2DBW1_9BACI</name>
<reference evidence="2" key="1">
    <citation type="journal article" date="2019" name="Int. J. Syst. Evol. Microbiol.">
        <title>The Global Catalogue of Microorganisms (GCM) 10K type strain sequencing project: providing services to taxonomists for standard genome sequencing and annotation.</title>
        <authorList>
            <consortium name="The Broad Institute Genomics Platform"/>
            <consortium name="The Broad Institute Genome Sequencing Center for Infectious Disease"/>
            <person name="Wu L."/>
            <person name="Ma J."/>
        </authorList>
    </citation>
    <scope>NUCLEOTIDE SEQUENCE [LARGE SCALE GENOMIC DNA]</scope>
    <source>
        <strain evidence="2">JCM 30071</strain>
    </source>
</reference>
<proteinExistence type="predicted"/>
<evidence type="ECO:0000313" key="1">
    <source>
        <dbReference type="EMBL" id="GGJ52694.1"/>
    </source>
</evidence>
<sequence length="50" mass="5746">MIISTSKQEFAPWSALLFSLAFEAKGKIYIYLALQTFNVQYKPVIVILSY</sequence>
<protein>
    <submittedName>
        <fullName evidence="1">Uncharacterized protein</fullName>
    </submittedName>
</protein>
<gene>
    <name evidence="1" type="ORF">GCM10007111_13590</name>
</gene>
<organism evidence="1 2">
    <name type="scientific">Virgibacillus kapii</name>
    <dbReference type="NCBI Taxonomy" id="1638645"/>
    <lineage>
        <taxon>Bacteria</taxon>
        <taxon>Bacillati</taxon>
        <taxon>Bacillota</taxon>
        <taxon>Bacilli</taxon>
        <taxon>Bacillales</taxon>
        <taxon>Bacillaceae</taxon>
        <taxon>Virgibacillus</taxon>
    </lineage>
</organism>
<evidence type="ECO:0000313" key="2">
    <source>
        <dbReference type="Proteomes" id="UP000634435"/>
    </source>
</evidence>
<accession>A0ABQ2DBW1</accession>
<dbReference type="Proteomes" id="UP000634435">
    <property type="component" value="Unassembled WGS sequence"/>
</dbReference>